<comment type="subcellular location">
    <subcellularLocation>
        <location evidence="1">Cell membrane</location>
        <topology evidence="1">Multi-pass membrane protein</topology>
    </subcellularLocation>
</comment>
<evidence type="ECO:0000313" key="11">
    <source>
        <dbReference type="Proteomes" id="UP000801492"/>
    </source>
</evidence>
<keyword evidence="11" id="KW-1185">Reference proteome</keyword>
<evidence type="ECO:0000256" key="4">
    <source>
        <dbReference type="ARBA" id="ARBA00022692"/>
    </source>
</evidence>
<evidence type="ECO:0000256" key="3">
    <source>
        <dbReference type="ARBA" id="ARBA00022606"/>
    </source>
</evidence>
<evidence type="ECO:0000256" key="5">
    <source>
        <dbReference type="ARBA" id="ARBA00022725"/>
    </source>
</evidence>
<evidence type="ECO:0000256" key="6">
    <source>
        <dbReference type="ARBA" id="ARBA00022989"/>
    </source>
</evidence>
<accession>A0A8K0D617</accession>
<dbReference type="GO" id="GO:0004984">
    <property type="term" value="F:olfactory receptor activity"/>
    <property type="evidence" value="ECO:0007669"/>
    <property type="project" value="InterPro"/>
</dbReference>
<dbReference type="GO" id="GO:0005549">
    <property type="term" value="F:odorant binding"/>
    <property type="evidence" value="ECO:0007669"/>
    <property type="project" value="InterPro"/>
</dbReference>
<dbReference type="PANTHER" id="PTHR21137:SF35">
    <property type="entry name" value="ODORANT RECEPTOR 19A-RELATED"/>
    <property type="match status" value="1"/>
</dbReference>
<dbReference type="AlphaFoldDB" id="A0A8K0D617"/>
<name>A0A8K0D617_IGNLU</name>
<organism evidence="10 11">
    <name type="scientific">Ignelater luminosus</name>
    <name type="common">Cucubano</name>
    <name type="synonym">Pyrophorus luminosus</name>
    <dbReference type="NCBI Taxonomy" id="2038154"/>
    <lineage>
        <taxon>Eukaryota</taxon>
        <taxon>Metazoa</taxon>
        <taxon>Ecdysozoa</taxon>
        <taxon>Arthropoda</taxon>
        <taxon>Hexapoda</taxon>
        <taxon>Insecta</taxon>
        <taxon>Pterygota</taxon>
        <taxon>Neoptera</taxon>
        <taxon>Endopterygota</taxon>
        <taxon>Coleoptera</taxon>
        <taxon>Polyphaga</taxon>
        <taxon>Elateriformia</taxon>
        <taxon>Elateroidea</taxon>
        <taxon>Elateridae</taxon>
        <taxon>Agrypninae</taxon>
        <taxon>Pyrophorini</taxon>
        <taxon>Ignelater</taxon>
    </lineage>
</organism>
<keyword evidence="5" id="KW-0552">Olfaction</keyword>
<dbReference type="InterPro" id="IPR004117">
    <property type="entry name" value="7tm6_olfct_rcpt"/>
</dbReference>
<keyword evidence="9" id="KW-0807">Transducer</keyword>
<keyword evidence="3" id="KW-0716">Sensory transduction</keyword>
<dbReference type="Pfam" id="PF02949">
    <property type="entry name" value="7tm_6"/>
    <property type="match status" value="1"/>
</dbReference>
<dbReference type="OrthoDB" id="7677057at2759"/>
<dbReference type="Proteomes" id="UP000801492">
    <property type="component" value="Unassembled WGS sequence"/>
</dbReference>
<dbReference type="GO" id="GO:0005886">
    <property type="term" value="C:plasma membrane"/>
    <property type="evidence" value="ECO:0007669"/>
    <property type="project" value="UniProtKB-SubCell"/>
</dbReference>
<dbReference type="PANTHER" id="PTHR21137">
    <property type="entry name" value="ODORANT RECEPTOR"/>
    <property type="match status" value="1"/>
</dbReference>
<reference evidence="10" key="1">
    <citation type="submission" date="2019-08" db="EMBL/GenBank/DDBJ databases">
        <title>The genome of the North American firefly Photinus pyralis.</title>
        <authorList>
            <consortium name="Photinus pyralis genome working group"/>
            <person name="Fallon T.R."/>
            <person name="Sander Lower S.E."/>
            <person name="Weng J.-K."/>
        </authorList>
    </citation>
    <scope>NUCLEOTIDE SEQUENCE</scope>
    <source>
        <strain evidence="10">TRF0915ILg1</strain>
        <tissue evidence="10">Whole body</tissue>
    </source>
</reference>
<dbReference type="GO" id="GO:0007165">
    <property type="term" value="P:signal transduction"/>
    <property type="evidence" value="ECO:0007669"/>
    <property type="project" value="UniProtKB-KW"/>
</dbReference>
<evidence type="ECO:0000256" key="2">
    <source>
        <dbReference type="ARBA" id="ARBA00022475"/>
    </source>
</evidence>
<keyword evidence="6" id="KW-1133">Transmembrane helix</keyword>
<keyword evidence="2" id="KW-1003">Cell membrane</keyword>
<sequence length="110" mass="12661">STNDAWLAFILSQYELCALSELLIYSVAGQAIITKSEALQERLYSSPWYITNKKHKVLVLMVLMRSSRPVRVSVAKLYDMSHATFIMVSRIATNEIYKIHCPRKQIKILN</sequence>
<gene>
    <name evidence="10" type="ORF">ILUMI_08553</name>
</gene>
<feature type="non-terminal residue" evidence="10">
    <location>
        <position position="1"/>
    </location>
</feature>
<evidence type="ECO:0000256" key="9">
    <source>
        <dbReference type="ARBA" id="ARBA00023224"/>
    </source>
</evidence>
<evidence type="ECO:0000256" key="8">
    <source>
        <dbReference type="ARBA" id="ARBA00023170"/>
    </source>
</evidence>
<comment type="caution">
    <text evidence="10">The sequence shown here is derived from an EMBL/GenBank/DDBJ whole genome shotgun (WGS) entry which is preliminary data.</text>
</comment>
<keyword evidence="8" id="KW-0675">Receptor</keyword>
<evidence type="ECO:0000256" key="1">
    <source>
        <dbReference type="ARBA" id="ARBA00004651"/>
    </source>
</evidence>
<proteinExistence type="predicted"/>
<keyword evidence="7" id="KW-0472">Membrane</keyword>
<protein>
    <submittedName>
        <fullName evidence="10">Uncharacterized protein</fullName>
    </submittedName>
</protein>
<keyword evidence="4" id="KW-0812">Transmembrane</keyword>
<dbReference type="EMBL" id="VTPC01004004">
    <property type="protein sequence ID" value="KAF2897621.1"/>
    <property type="molecule type" value="Genomic_DNA"/>
</dbReference>
<evidence type="ECO:0000256" key="7">
    <source>
        <dbReference type="ARBA" id="ARBA00023136"/>
    </source>
</evidence>
<evidence type="ECO:0000313" key="10">
    <source>
        <dbReference type="EMBL" id="KAF2897621.1"/>
    </source>
</evidence>